<dbReference type="InterPro" id="IPR036388">
    <property type="entry name" value="WH-like_DNA-bd_sf"/>
</dbReference>
<dbReference type="PROSITE" id="PS50987">
    <property type="entry name" value="HTH_ARSR_2"/>
    <property type="match status" value="1"/>
</dbReference>
<dbReference type="AlphaFoldDB" id="A0A941HW13"/>
<dbReference type="PANTHER" id="PTHR38600">
    <property type="entry name" value="TRANSCRIPTIONAL REGULATORY PROTEIN"/>
    <property type="match status" value="1"/>
</dbReference>
<organism evidence="2 4">
    <name type="scientific">Phenylobacterium glaciei</name>
    <dbReference type="NCBI Taxonomy" id="2803784"/>
    <lineage>
        <taxon>Bacteria</taxon>
        <taxon>Pseudomonadati</taxon>
        <taxon>Pseudomonadota</taxon>
        <taxon>Alphaproteobacteria</taxon>
        <taxon>Caulobacterales</taxon>
        <taxon>Caulobacteraceae</taxon>
        <taxon>Phenylobacterium</taxon>
    </lineage>
</organism>
<dbReference type="InterPro" id="IPR036390">
    <property type="entry name" value="WH_DNA-bd_sf"/>
</dbReference>
<dbReference type="EMBL" id="CP068570">
    <property type="protein sequence ID" value="QQZ48680.1"/>
    <property type="molecule type" value="Genomic_DNA"/>
</dbReference>
<dbReference type="CDD" id="cd00090">
    <property type="entry name" value="HTH_ARSR"/>
    <property type="match status" value="1"/>
</dbReference>
<dbReference type="GO" id="GO:0003700">
    <property type="term" value="F:DNA-binding transcription factor activity"/>
    <property type="evidence" value="ECO:0007669"/>
    <property type="project" value="InterPro"/>
</dbReference>
<evidence type="ECO:0000313" key="3">
    <source>
        <dbReference type="EMBL" id="QQZ48680.1"/>
    </source>
</evidence>
<feature type="domain" description="HTH arsR-type" evidence="1">
    <location>
        <begin position="1"/>
        <end position="95"/>
    </location>
</feature>
<proteinExistence type="predicted"/>
<evidence type="ECO:0000313" key="2">
    <source>
        <dbReference type="EMBL" id="MBR7619621.1"/>
    </source>
</evidence>
<gene>
    <name evidence="2" type="ORF">JKL49_09500</name>
    <name evidence="3" type="ORF">JKL49_14380</name>
</gene>
<dbReference type="EMBL" id="JAGSGD010000001">
    <property type="protein sequence ID" value="MBR7619621.1"/>
    <property type="molecule type" value="Genomic_DNA"/>
</dbReference>
<reference evidence="2" key="2">
    <citation type="submission" date="2021-04" db="EMBL/GenBank/DDBJ databases">
        <title>Draft genome assembly of strain Phenylobacterium sp. 20VBR1 using MiniION and Illumina platforms.</title>
        <authorList>
            <person name="Thomas F.A."/>
            <person name="Krishnan K.P."/>
            <person name="Sinha R.K."/>
        </authorList>
    </citation>
    <scope>NUCLEOTIDE SEQUENCE</scope>
    <source>
        <strain evidence="2">20VBR1</strain>
    </source>
</reference>
<dbReference type="Proteomes" id="UP000622580">
    <property type="component" value="Unassembled WGS sequence"/>
</dbReference>
<dbReference type="RefSeq" id="WP_215339964.1">
    <property type="nucleotide sequence ID" value="NZ_JAGSGD010000001.1"/>
</dbReference>
<dbReference type="SUPFAM" id="SSF46785">
    <property type="entry name" value="Winged helix' DNA-binding domain"/>
    <property type="match status" value="1"/>
</dbReference>
<dbReference type="PRINTS" id="PR00778">
    <property type="entry name" value="HTHARSR"/>
</dbReference>
<sequence>MVHHITTQLDRSFAALSDATRRGVLEQLGRADASITELAENFHMTLTGMKKHVGVLEQAGLVTTEKVGRVRTCRLGRHRLEDTVMWIESYRQLWDARFEALDEVLEDLKRKEKADAPHE</sequence>
<evidence type="ECO:0000313" key="4">
    <source>
        <dbReference type="Proteomes" id="UP000622580"/>
    </source>
</evidence>
<dbReference type="Gene3D" id="1.10.10.10">
    <property type="entry name" value="Winged helix-like DNA-binding domain superfamily/Winged helix DNA-binding domain"/>
    <property type="match status" value="1"/>
</dbReference>
<protein>
    <submittedName>
        <fullName evidence="2">Helix-turn-helix transcriptional regulator</fullName>
    </submittedName>
</protein>
<reference evidence="3" key="1">
    <citation type="submission" date="2021-01" db="EMBL/GenBank/DDBJ databases">
        <title>Genome sequence of Phenylobacterium sp. 20VBR1 isolated from a valley glaceir, Ny-Alesund, Svalbard.</title>
        <authorList>
            <person name="Thomas F.A."/>
            <person name="Krishnan K.P."/>
            <person name="Sinha R.K."/>
        </authorList>
    </citation>
    <scope>NUCLEOTIDE SEQUENCE</scope>
    <source>
        <strain evidence="3">20VBR1</strain>
    </source>
</reference>
<dbReference type="Pfam" id="PF12840">
    <property type="entry name" value="HTH_20"/>
    <property type="match status" value="1"/>
</dbReference>
<dbReference type="InterPro" id="IPR001845">
    <property type="entry name" value="HTH_ArsR_DNA-bd_dom"/>
</dbReference>
<dbReference type="PANTHER" id="PTHR38600:SF2">
    <property type="entry name" value="SLL0088 PROTEIN"/>
    <property type="match status" value="1"/>
</dbReference>
<keyword evidence="4" id="KW-1185">Reference proteome</keyword>
<dbReference type="InterPro" id="IPR011991">
    <property type="entry name" value="ArsR-like_HTH"/>
</dbReference>
<name>A0A941HW13_9CAUL</name>
<dbReference type="SMART" id="SM00418">
    <property type="entry name" value="HTH_ARSR"/>
    <property type="match status" value="1"/>
</dbReference>
<evidence type="ECO:0000259" key="1">
    <source>
        <dbReference type="PROSITE" id="PS50987"/>
    </source>
</evidence>
<accession>A0A941HW13</accession>
<dbReference type="NCBIfam" id="NF033788">
    <property type="entry name" value="HTH_metalloreg"/>
    <property type="match status" value="1"/>
</dbReference>